<reference evidence="1 2" key="1">
    <citation type="submission" date="2022-05" db="EMBL/GenBank/DDBJ databases">
        <authorList>
            <consortium name="Genoscope - CEA"/>
            <person name="William W."/>
        </authorList>
    </citation>
    <scope>NUCLEOTIDE SEQUENCE [LARGE SCALE GENOMIC DNA]</scope>
</reference>
<accession>A0ABN8NTA0</accession>
<organism evidence="1 2">
    <name type="scientific">Porites lobata</name>
    <dbReference type="NCBI Taxonomy" id="104759"/>
    <lineage>
        <taxon>Eukaryota</taxon>
        <taxon>Metazoa</taxon>
        <taxon>Cnidaria</taxon>
        <taxon>Anthozoa</taxon>
        <taxon>Hexacorallia</taxon>
        <taxon>Scleractinia</taxon>
        <taxon>Fungiina</taxon>
        <taxon>Poritidae</taxon>
        <taxon>Porites</taxon>
    </lineage>
</organism>
<feature type="non-terminal residue" evidence="1">
    <location>
        <position position="88"/>
    </location>
</feature>
<feature type="non-terminal residue" evidence="1">
    <location>
        <position position="1"/>
    </location>
</feature>
<proteinExistence type="predicted"/>
<name>A0ABN8NTA0_9CNID</name>
<evidence type="ECO:0000313" key="1">
    <source>
        <dbReference type="EMBL" id="CAH3121539.1"/>
    </source>
</evidence>
<protein>
    <recommendedName>
        <fullName evidence="3">Endonuclease/exonuclease/phosphatase domain-containing protein</fullName>
    </recommendedName>
</protein>
<dbReference type="InterPro" id="IPR036691">
    <property type="entry name" value="Endo/exonu/phosph_ase_sf"/>
</dbReference>
<dbReference type="SUPFAM" id="SSF56219">
    <property type="entry name" value="DNase I-like"/>
    <property type="match status" value="1"/>
</dbReference>
<sequence>IICVTYRPDDSPLSSFEEVLKPSYIQALLLDKPITIPDDLNSTTQSLLDVILVSSNNSVRDSGVIHRPISDHSIVFVKLKVKKPKTTP</sequence>
<comment type="caution">
    <text evidence="1">The sequence shown here is derived from an EMBL/GenBank/DDBJ whole genome shotgun (WGS) entry which is preliminary data.</text>
</comment>
<gene>
    <name evidence="1" type="ORF">PLOB_00028808</name>
</gene>
<evidence type="ECO:0008006" key="3">
    <source>
        <dbReference type="Google" id="ProtNLM"/>
    </source>
</evidence>
<keyword evidence="2" id="KW-1185">Reference proteome</keyword>
<dbReference type="EMBL" id="CALNXK010000036">
    <property type="protein sequence ID" value="CAH3121539.1"/>
    <property type="molecule type" value="Genomic_DNA"/>
</dbReference>
<evidence type="ECO:0000313" key="2">
    <source>
        <dbReference type="Proteomes" id="UP001159405"/>
    </source>
</evidence>
<dbReference type="Proteomes" id="UP001159405">
    <property type="component" value="Unassembled WGS sequence"/>
</dbReference>